<sequence>MPDPSHSSAADLLAALEALPYARRMQALAAHVRGLAPAGALRSLLDGLEAQGAYGRGLAVVAASVGGDHAWIAQRLADPDSFVRAHAHSAALHGRVSDEAFEAALDGAPQVVRRQLFRTIAAQGRSDLADRLIDRVRRDWGDVEAARLLRACSPTVVGRLLPELSHAVRAWASLAGHHPDAVLDEVERELAALPSTMYSTRWPQYAPAVAAVAGIRPLRVLRLLERFTPEHLPSALRRHMSLLAAADPAAMLRLLLGPMGPDLLHGRLFTPGALRSLLESGAPEVPAYTKALAEAGELPRALRALPPGRREACYRQAIAGRGRSGFPVDSALLSALPRSCVADEARRMADLAREQGLDWHMVLEAESFLPVAEVRERLVEATRRAAAEDRAHAWKLLVRNAARSGDPAAVSAVLQDITRLRNEQDPVRSAALQSLALTRPALFSAQDAPHLDRVVDDAVEARDCSQTTRSALNRLALSVLREQPEGGCPELTDWALSVLVRVSGTTGGADLGRLDQRLRRGQEHQVYEALRPSIEAAADKADFGPVLALARSLGRRAYAMPGLQDMLWRAIRTGSDTTARHAIELWLADSVTRDERTERLIALDPSAAVLPAVSEVLARRRTDLLDHVLGEEPPYGRFLVKGSLWTVAVDPWAKRWTPGQHAAAARQLARTVENAGLPKSARVAALVQSAHLPDLGAPCVRRWTDARDVVVAEAALAALARTDRPAEALPELLAHTGTERARVAVFAAARVTRDIAPVPLIRLLREVLLSPDAKVTSRKEAARLAADRLPVSAAAGLLVEAYGQDGAHRDVRAACVSVAGGLLGDERIWELLADAARAEPGLQGGVLRVTPEQLAEPHRARYARLVRDVSRTPDPETAALAFLALGRWAPWHPEAADVLARAVSDLSVRQGWTSAAAGLVRAARHPASATGLAQAMARLVRADRNPDAADAEEQRDRPARQRIDYLVRQLHNATLEGAATIRPAALAAGELLAEHPEFRREALKILAGHLDLDTGEPELTAALLRLAALHEDRPVLTVQTADCLQGRVAYHGVKDEAAPLATADRLARHGGHAEGMIATALVAGVGRRTGWPAHCRDALRTLRRHPAADVRDAALGHLTAQE</sequence>
<protein>
    <recommendedName>
        <fullName evidence="3">HEAT repeat domain-containing protein</fullName>
    </recommendedName>
</protein>
<proteinExistence type="predicted"/>
<organism evidence="1 2">
    <name type="scientific">Streptomyces polyasparticus</name>
    <dbReference type="NCBI Taxonomy" id="2767826"/>
    <lineage>
        <taxon>Bacteria</taxon>
        <taxon>Bacillati</taxon>
        <taxon>Actinomycetota</taxon>
        <taxon>Actinomycetes</taxon>
        <taxon>Kitasatosporales</taxon>
        <taxon>Streptomycetaceae</taxon>
        <taxon>Streptomyces</taxon>
    </lineage>
</organism>
<comment type="caution">
    <text evidence="1">The sequence shown here is derived from an EMBL/GenBank/DDBJ whole genome shotgun (WGS) entry which is preliminary data.</text>
</comment>
<keyword evidence="2" id="KW-1185">Reference proteome</keyword>
<evidence type="ECO:0000313" key="1">
    <source>
        <dbReference type="EMBL" id="MBC9713071.1"/>
    </source>
</evidence>
<dbReference type="Proteomes" id="UP000642284">
    <property type="component" value="Unassembled WGS sequence"/>
</dbReference>
<gene>
    <name evidence="1" type="ORF">H9Y04_10870</name>
</gene>
<dbReference type="EMBL" id="JACTVJ010000005">
    <property type="protein sequence ID" value="MBC9713071.1"/>
    <property type="molecule type" value="Genomic_DNA"/>
</dbReference>
<reference evidence="1 2" key="1">
    <citation type="submission" date="2020-08" db="EMBL/GenBank/DDBJ databases">
        <title>Genemic of Streptomyces polyaspartic.</title>
        <authorList>
            <person name="Liu W."/>
        </authorList>
    </citation>
    <scope>NUCLEOTIDE SEQUENCE [LARGE SCALE GENOMIC DNA]</scope>
    <source>
        <strain evidence="1 2">TRM66268-LWL</strain>
    </source>
</reference>
<evidence type="ECO:0008006" key="3">
    <source>
        <dbReference type="Google" id="ProtNLM"/>
    </source>
</evidence>
<name>A0ABR7SC65_9ACTN</name>
<accession>A0ABR7SC65</accession>
<evidence type="ECO:0000313" key="2">
    <source>
        <dbReference type="Proteomes" id="UP000642284"/>
    </source>
</evidence>
<dbReference type="RefSeq" id="WP_187813524.1">
    <property type="nucleotide sequence ID" value="NZ_JACTVJ010000005.1"/>
</dbReference>